<dbReference type="Proteomes" id="UP001211005">
    <property type="component" value="Chromosome"/>
</dbReference>
<reference evidence="1 2" key="1">
    <citation type="submission" date="2022-12" db="EMBL/GenBank/DDBJ databases">
        <title>Hymenobacter canadensis sp. nov. isolated from lake water of the Cambridge Bay, Canada.</title>
        <authorList>
            <person name="Kim W.H."/>
            <person name="Lee Y.M."/>
        </authorList>
    </citation>
    <scope>NUCLEOTIDE SEQUENCE [LARGE SCALE GENOMIC DNA]</scope>
    <source>
        <strain evidence="1 2">PAMC 29467</strain>
    </source>
</reference>
<protein>
    <recommendedName>
        <fullName evidence="3">STAS/SEC14 domain-containing protein</fullName>
    </recommendedName>
</protein>
<gene>
    <name evidence="1" type="ORF">O3303_05045</name>
</gene>
<dbReference type="RefSeq" id="WP_269560978.1">
    <property type="nucleotide sequence ID" value="NZ_CP114767.1"/>
</dbReference>
<sequence>MDNQLYPRQQSLYFHNHLANIIEYPDCYVQVEWQPAPMYSSSLREVYEQLLQLLQESKLSKVLSDHQMMPAIMPPDRDWLVTDWAPRAVQHSSYRYCAIINSHDVYNRLGTTELVQRIRGSVALHVSHFQDHESAARWLLSS</sequence>
<evidence type="ECO:0000313" key="1">
    <source>
        <dbReference type="EMBL" id="WBA42930.1"/>
    </source>
</evidence>
<name>A0ABY7LW18_9BACT</name>
<evidence type="ECO:0008006" key="3">
    <source>
        <dbReference type="Google" id="ProtNLM"/>
    </source>
</evidence>
<dbReference type="EMBL" id="CP114767">
    <property type="protein sequence ID" value="WBA42930.1"/>
    <property type="molecule type" value="Genomic_DNA"/>
</dbReference>
<evidence type="ECO:0000313" key="2">
    <source>
        <dbReference type="Proteomes" id="UP001211005"/>
    </source>
</evidence>
<organism evidence="1 2">
    <name type="scientific">Hymenobacter canadensis</name>
    <dbReference type="NCBI Taxonomy" id="2999067"/>
    <lineage>
        <taxon>Bacteria</taxon>
        <taxon>Pseudomonadati</taxon>
        <taxon>Bacteroidota</taxon>
        <taxon>Cytophagia</taxon>
        <taxon>Cytophagales</taxon>
        <taxon>Hymenobacteraceae</taxon>
        <taxon>Hymenobacter</taxon>
    </lineage>
</organism>
<keyword evidence="2" id="KW-1185">Reference proteome</keyword>
<accession>A0ABY7LW18</accession>
<proteinExistence type="predicted"/>